<dbReference type="PANTHER" id="PTHR43054:SF1">
    <property type="entry name" value="SCYLLO-INOSITOL 2-DEHYDROGENASE (NADP(+)) IOLU"/>
    <property type="match status" value="1"/>
</dbReference>
<comment type="caution">
    <text evidence="3">The sequence shown here is derived from an EMBL/GenBank/DDBJ whole genome shotgun (WGS) entry which is preliminary data.</text>
</comment>
<dbReference type="PANTHER" id="PTHR43054">
    <property type="match status" value="1"/>
</dbReference>
<evidence type="ECO:0000259" key="1">
    <source>
        <dbReference type="Pfam" id="PF01408"/>
    </source>
</evidence>
<dbReference type="Pfam" id="PF01408">
    <property type="entry name" value="GFO_IDH_MocA"/>
    <property type="match status" value="1"/>
</dbReference>
<dbReference type="InterPro" id="IPR036291">
    <property type="entry name" value="NAD(P)-bd_dom_sf"/>
</dbReference>
<protein>
    <submittedName>
        <fullName evidence="3">Gfo/Idh/MocA family oxidoreductase</fullName>
    </submittedName>
</protein>
<organism evidence="3 4">
    <name type="scientific">Fusicatenibacter faecihominis</name>
    <dbReference type="NCBI Taxonomy" id="2881276"/>
    <lineage>
        <taxon>Bacteria</taxon>
        <taxon>Bacillati</taxon>
        <taxon>Bacillota</taxon>
        <taxon>Clostridia</taxon>
        <taxon>Lachnospirales</taxon>
        <taxon>Lachnospiraceae</taxon>
        <taxon>Fusicatenibacter</taxon>
    </lineage>
</organism>
<dbReference type="Proteomes" id="UP001197875">
    <property type="component" value="Unassembled WGS sequence"/>
</dbReference>
<name>A0AAE3DTA4_9FIRM</name>
<dbReference type="SUPFAM" id="SSF55347">
    <property type="entry name" value="Glyceraldehyde-3-phosphate dehydrogenase-like, C-terminal domain"/>
    <property type="match status" value="1"/>
</dbReference>
<accession>A0AAE3DTA4</accession>
<dbReference type="GO" id="GO:0000166">
    <property type="term" value="F:nucleotide binding"/>
    <property type="evidence" value="ECO:0007669"/>
    <property type="project" value="InterPro"/>
</dbReference>
<dbReference type="SUPFAM" id="SSF51735">
    <property type="entry name" value="NAD(P)-binding Rossmann-fold domains"/>
    <property type="match status" value="1"/>
</dbReference>
<gene>
    <name evidence="3" type="ORF">LKD71_09825</name>
</gene>
<dbReference type="Pfam" id="PF22725">
    <property type="entry name" value="GFO_IDH_MocA_C3"/>
    <property type="match status" value="1"/>
</dbReference>
<proteinExistence type="predicted"/>
<keyword evidence="4" id="KW-1185">Reference proteome</keyword>
<dbReference type="RefSeq" id="WP_227615271.1">
    <property type="nucleotide sequence ID" value="NZ_JAJEPR010000014.1"/>
</dbReference>
<dbReference type="InterPro" id="IPR055170">
    <property type="entry name" value="GFO_IDH_MocA-like_dom"/>
</dbReference>
<sequence length="329" mass="37061">MKVGIAGTGKIVREFLNMQKDQERIEVTALVCRPQSEKTGRELAEQYGIPALYTDYETFLKEAEMDAVYLGIVNQMHAFYAEKALLAGRNVINEKPFTSTVKEAEKLVRLAREKHLFLLEAITLLHFPNYHWIQEHLKDLGKITMVQANFSQYSSRYDKYLAGEVLPAFDPAASGGSLMDINIYNLHFTAGLFGMPESVHYYPRIGFNGIDTSGTAVLEYPDFHAVLSGAKDSDSPGYAIVQGEKGYIKVNGIPSQVAELTVRINGETRTFTENRSAHRMVDEMLEFDRILTEKDWEKADRLLEHSLTVMKILETARKSGGIHFPADEA</sequence>
<dbReference type="Gene3D" id="3.40.50.720">
    <property type="entry name" value="NAD(P)-binding Rossmann-like Domain"/>
    <property type="match status" value="1"/>
</dbReference>
<evidence type="ECO:0000313" key="3">
    <source>
        <dbReference type="EMBL" id="MCC2190100.1"/>
    </source>
</evidence>
<feature type="domain" description="GFO/IDH/MocA-like oxidoreductase" evidence="2">
    <location>
        <begin position="139"/>
        <end position="248"/>
    </location>
</feature>
<reference evidence="3 4" key="1">
    <citation type="submission" date="2021-10" db="EMBL/GenBank/DDBJ databases">
        <title>Anaerobic single-cell dispensing facilitates the cultivation of human gut bacteria.</title>
        <authorList>
            <person name="Afrizal A."/>
        </authorList>
    </citation>
    <scope>NUCLEOTIDE SEQUENCE [LARGE SCALE GENOMIC DNA]</scope>
    <source>
        <strain evidence="3 4">CLA-AA-H277</strain>
    </source>
</reference>
<feature type="domain" description="Gfo/Idh/MocA-like oxidoreductase N-terminal" evidence="1">
    <location>
        <begin position="1"/>
        <end position="117"/>
    </location>
</feature>
<evidence type="ECO:0000259" key="2">
    <source>
        <dbReference type="Pfam" id="PF22725"/>
    </source>
</evidence>
<dbReference type="EMBL" id="JAJEPR010000014">
    <property type="protein sequence ID" value="MCC2190100.1"/>
    <property type="molecule type" value="Genomic_DNA"/>
</dbReference>
<dbReference type="InterPro" id="IPR000683">
    <property type="entry name" value="Gfo/Idh/MocA-like_OxRdtase_N"/>
</dbReference>
<dbReference type="AlphaFoldDB" id="A0AAE3DTA4"/>
<dbReference type="Gene3D" id="3.30.360.10">
    <property type="entry name" value="Dihydrodipicolinate Reductase, domain 2"/>
    <property type="match status" value="1"/>
</dbReference>
<evidence type="ECO:0000313" key="4">
    <source>
        <dbReference type="Proteomes" id="UP001197875"/>
    </source>
</evidence>